<dbReference type="Proteomes" id="UP000292447">
    <property type="component" value="Chromosome V"/>
</dbReference>
<proteinExistence type="predicted"/>
<dbReference type="AlphaFoldDB" id="A0A4P6XQN5"/>
<sequence length="141" mass="16085">MLMASNGHFFTQIPQPTHKFSEINAILLAGVTSIQSLPVFTTGHDFLHSCLHFLGLHLSVDTIAILVPFDDGAFLLAPLALPLMTVSRVLVLLSWWVYLNGNFFFFRFRLLQKNTFSCMLHTFLSRQLLRSVMRLASLRLY</sequence>
<keyword evidence="1" id="KW-0472">Membrane</keyword>
<evidence type="ECO:0000256" key="1">
    <source>
        <dbReference type="SAM" id="Phobius"/>
    </source>
</evidence>
<evidence type="ECO:0000313" key="3">
    <source>
        <dbReference type="Proteomes" id="UP000292447"/>
    </source>
</evidence>
<gene>
    <name evidence="2" type="ORF">METSCH_E00810</name>
</gene>
<keyword evidence="3" id="KW-1185">Reference proteome</keyword>
<organism evidence="2 3">
    <name type="scientific">Metschnikowia aff. pulcherrima</name>
    <dbReference type="NCBI Taxonomy" id="2163413"/>
    <lineage>
        <taxon>Eukaryota</taxon>
        <taxon>Fungi</taxon>
        <taxon>Dikarya</taxon>
        <taxon>Ascomycota</taxon>
        <taxon>Saccharomycotina</taxon>
        <taxon>Pichiomycetes</taxon>
        <taxon>Metschnikowiaceae</taxon>
        <taxon>Metschnikowia</taxon>
    </lineage>
</organism>
<dbReference type="EMBL" id="CP034460">
    <property type="protein sequence ID" value="QBM89847.1"/>
    <property type="molecule type" value="Genomic_DNA"/>
</dbReference>
<reference evidence="3" key="1">
    <citation type="submission" date="2019-03" db="EMBL/GenBank/DDBJ databases">
        <title>Snf2 controls pulcherriminic acid biosynthesis and connects pigmentation and antifungal activity of the yeast Metschnikowia pulcherrima.</title>
        <authorList>
            <person name="Gore-Lloyd D."/>
            <person name="Sumann I."/>
            <person name="Brachmann A.O."/>
            <person name="Schneeberger K."/>
            <person name="Ortiz-Merino R.A."/>
            <person name="Moreno-Beltran M."/>
            <person name="Schlaefli M."/>
            <person name="Kirner P."/>
            <person name="Santos Kron A."/>
            <person name="Wolfe K.H."/>
            <person name="Piel J."/>
            <person name="Ahrens C.H."/>
            <person name="Henk D."/>
            <person name="Freimoser F.M."/>
        </authorList>
    </citation>
    <scope>NUCLEOTIDE SEQUENCE [LARGE SCALE GENOMIC DNA]</scope>
    <source>
        <strain evidence="3">APC 1.2</strain>
    </source>
</reference>
<evidence type="ECO:0000313" key="2">
    <source>
        <dbReference type="EMBL" id="QBM89847.1"/>
    </source>
</evidence>
<protein>
    <submittedName>
        <fullName evidence="2">Uncharacterized protein</fullName>
    </submittedName>
</protein>
<feature type="transmembrane region" description="Helical" evidence="1">
    <location>
        <begin position="74"/>
        <end position="98"/>
    </location>
</feature>
<name>A0A4P6XQN5_9ASCO</name>
<keyword evidence="1" id="KW-1133">Transmembrane helix</keyword>
<accession>A0A4P6XQN5</accession>
<keyword evidence="1" id="KW-0812">Transmembrane</keyword>